<dbReference type="Proteomes" id="UP000504615">
    <property type="component" value="Unplaced"/>
</dbReference>
<organism evidence="2 3">
    <name type="scientific">Pogonomyrmex barbatus</name>
    <name type="common">red harvester ant</name>
    <dbReference type="NCBI Taxonomy" id="144034"/>
    <lineage>
        <taxon>Eukaryota</taxon>
        <taxon>Metazoa</taxon>
        <taxon>Ecdysozoa</taxon>
        <taxon>Arthropoda</taxon>
        <taxon>Hexapoda</taxon>
        <taxon>Insecta</taxon>
        <taxon>Pterygota</taxon>
        <taxon>Neoptera</taxon>
        <taxon>Endopterygota</taxon>
        <taxon>Hymenoptera</taxon>
        <taxon>Apocrita</taxon>
        <taxon>Aculeata</taxon>
        <taxon>Formicoidea</taxon>
        <taxon>Formicidae</taxon>
        <taxon>Myrmicinae</taxon>
        <taxon>Pogonomyrmex</taxon>
    </lineage>
</organism>
<evidence type="ECO:0000313" key="2">
    <source>
        <dbReference type="Proteomes" id="UP000504615"/>
    </source>
</evidence>
<protein>
    <submittedName>
        <fullName evidence="3">Uncharacterized protein LOC105432353</fullName>
    </submittedName>
</protein>
<dbReference type="KEGG" id="pbar:105432353"/>
<evidence type="ECO:0000256" key="1">
    <source>
        <dbReference type="SAM" id="MobiDB-lite"/>
    </source>
</evidence>
<dbReference type="OrthoDB" id="1607513at2759"/>
<accession>A0A6I9WSU2</accession>
<proteinExistence type="predicted"/>
<dbReference type="RefSeq" id="XP_011645430.1">
    <property type="nucleotide sequence ID" value="XM_011647128.1"/>
</dbReference>
<dbReference type="GeneID" id="105432353"/>
<reference evidence="3" key="1">
    <citation type="submission" date="2025-08" db="UniProtKB">
        <authorList>
            <consortium name="RefSeq"/>
        </authorList>
    </citation>
    <scope>IDENTIFICATION</scope>
</reference>
<feature type="region of interest" description="Disordered" evidence="1">
    <location>
        <begin position="163"/>
        <end position="185"/>
    </location>
</feature>
<name>A0A6I9WSU2_9HYME</name>
<feature type="compositionally biased region" description="Polar residues" evidence="1">
    <location>
        <begin position="163"/>
        <end position="172"/>
    </location>
</feature>
<evidence type="ECO:0000313" key="3">
    <source>
        <dbReference type="RefSeq" id="XP_011645430.1"/>
    </source>
</evidence>
<sequence length="185" mass="21788">MATQRDPDDDLASLSYIKRNIIATCNICKKKFYGPCRKELMKTHISNHRIGDKITFLNYREIFLRRYFTQEAFVEKCKICNARINLARPRLAKELHLRRHQNIISKIREEIKQSWVSQHFMFDKDLADYKTKCINCGCVFVIFLGTDGLEEHLPEEIASISYQQANTDSQIPKNKREHDDSTDDE</sequence>
<dbReference type="AlphaFoldDB" id="A0A6I9WSU2"/>
<gene>
    <name evidence="3" type="primary">LOC105432353</name>
</gene>
<keyword evidence="2" id="KW-1185">Reference proteome</keyword>